<dbReference type="Gene3D" id="1.10.10.10">
    <property type="entry name" value="Winged helix-like DNA-binding domain superfamily/Winged helix DNA-binding domain"/>
    <property type="match status" value="1"/>
</dbReference>
<evidence type="ECO:0000256" key="4">
    <source>
        <dbReference type="SAM" id="MobiDB-lite"/>
    </source>
</evidence>
<comment type="caution">
    <text evidence="6">The sequence shown here is derived from an EMBL/GenBank/DDBJ whole genome shotgun (WGS) entry which is preliminary data.</text>
</comment>
<dbReference type="GO" id="GO:0003700">
    <property type="term" value="F:DNA-binding transcription factor activity"/>
    <property type="evidence" value="ECO:0007669"/>
    <property type="project" value="InterPro"/>
</dbReference>
<dbReference type="PROSITE" id="PS50949">
    <property type="entry name" value="HTH_GNTR"/>
    <property type="match status" value="1"/>
</dbReference>
<dbReference type="PANTHER" id="PTHR43537">
    <property type="entry name" value="TRANSCRIPTIONAL REGULATOR, GNTR FAMILY"/>
    <property type="match status" value="1"/>
</dbReference>
<dbReference type="GO" id="GO:0003677">
    <property type="term" value="F:DNA binding"/>
    <property type="evidence" value="ECO:0007669"/>
    <property type="project" value="UniProtKB-KW"/>
</dbReference>
<dbReference type="SUPFAM" id="SSF48008">
    <property type="entry name" value="GntR ligand-binding domain-like"/>
    <property type="match status" value="1"/>
</dbReference>
<accession>Q1YMZ9</accession>
<gene>
    <name evidence="6" type="ORF">SI859A1_02046</name>
</gene>
<keyword evidence="3" id="KW-0804">Transcription</keyword>
<dbReference type="SUPFAM" id="SSF46785">
    <property type="entry name" value="Winged helix' DNA-binding domain"/>
    <property type="match status" value="1"/>
</dbReference>
<keyword evidence="7" id="KW-1185">Reference proteome</keyword>
<dbReference type="HOGENOM" id="CLU_017584_9_4_5"/>
<evidence type="ECO:0000313" key="6">
    <source>
        <dbReference type="EMBL" id="EAS51232.1"/>
    </source>
</evidence>
<dbReference type="BioCyc" id="AURANTIMONAS:SI859A1_02046-MONOMER"/>
<dbReference type="SMART" id="SM00895">
    <property type="entry name" value="FCD"/>
    <property type="match status" value="1"/>
</dbReference>
<evidence type="ECO:0000256" key="1">
    <source>
        <dbReference type="ARBA" id="ARBA00023015"/>
    </source>
</evidence>
<dbReference type="CDD" id="cd07377">
    <property type="entry name" value="WHTH_GntR"/>
    <property type="match status" value="1"/>
</dbReference>
<evidence type="ECO:0000256" key="2">
    <source>
        <dbReference type="ARBA" id="ARBA00023125"/>
    </source>
</evidence>
<feature type="compositionally biased region" description="Basic and acidic residues" evidence="4">
    <location>
        <begin position="265"/>
        <end position="278"/>
    </location>
</feature>
<keyword evidence="2" id="KW-0238">DNA-binding</keyword>
<feature type="domain" description="HTH gntR-type" evidence="5">
    <location>
        <begin position="22"/>
        <end position="90"/>
    </location>
</feature>
<proteinExistence type="predicted"/>
<dbReference type="Pfam" id="PF07729">
    <property type="entry name" value="FCD"/>
    <property type="match status" value="1"/>
</dbReference>
<dbReference type="SMART" id="SM00345">
    <property type="entry name" value="HTH_GNTR"/>
    <property type="match status" value="1"/>
</dbReference>
<dbReference type="Pfam" id="PF00392">
    <property type="entry name" value="GntR"/>
    <property type="match status" value="1"/>
</dbReference>
<sequence>MQRGRLGKVLQVNARTMHGERASRTMSLAATFGRRIASGRLACGEALPTEKELQTQYRVSRTVVREAVRHLVAKGLVSVGPKVGTRVRERIEWNMLDPDVMGWHLTAAIRRPFIESLYEMRLINEPQAARLACDRISPEQAARLQAAMTGMRENPRGSPELIAADLAFHRVILEATGNPMLVSLGAMIERSLSISFSLSWRQNPQEETLRQHGRVMDAILAGDREAAELFMRRLIESAFNDVILALYADDGTRGDDAGEAGDTNAGHRERDHGARSAP</sequence>
<dbReference type="InterPro" id="IPR036388">
    <property type="entry name" value="WH-like_DNA-bd_sf"/>
</dbReference>
<dbReference type="AlphaFoldDB" id="Q1YMZ9"/>
<keyword evidence="1" id="KW-0805">Transcription regulation</keyword>
<evidence type="ECO:0000259" key="5">
    <source>
        <dbReference type="PROSITE" id="PS50949"/>
    </source>
</evidence>
<dbReference type="Proteomes" id="UP000000321">
    <property type="component" value="Unassembled WGS sequence"/>
</dbReference>
<evidence type="ECO:0000313" key="7">
    <source>
        <dbReference type="Proteomes" id="UP000000321"/>
    </source>
</evidence>
<dbReference type="InterPro" id="IPR011711">
    <property type="entry name" value="GntR_C"/>
</dbReference>
<dbReference type="InterPro" id="IPR008920">
    <property type="entry name" value="TF_FadR/GntR_C"/>
</dbReference>
<reference evidence="6 7" key="1">
    <citation type="journal article" date="2008" name="Appl. Environ. Microbiol.">
        <title>Genomic insights into Mn(II) oxidation by the marine alphaproteobacterium Aurantimonas sp. strain SI85-9A1.</title>
        <authorList>
            <person name="Dick G.J."/>
            <person name="Podell S."/>
            <person name="Johnson H.A."/>
            <person name="Rivera-Espinoza Y."/>
            <person name="Bernier-Latmani R."/>
            <person name="McCarthy J.K."/>
            <person name="Torpey J.W."/>
            <person name="Clement B.G."/>
            <person name="Gaasterland T."/>
            <person name="Tebo B.M."/>
        </authorList>
    </citation>
    <scope>NUCLEOTIDE SEQUENCE [LARGE SCALE GENOMIC DNA]</scope>
    <source>
        <strain evidence="6 7">SI85-9A1</strain>
    </source>
</reference>
<dbReference type="Gene3D" id="1.20.120.530">
    <property type="entry name" value="GntR ligand-binding domain-like"/>
    <property type="match status" value="1"/>
</dbReference>
<dbReference type="InterPro" id="IPR000524">
    <property type="entry name" value="Tscrpt_reg_HTH_GntR"/>
</dbReference>
<dbReference type="PRINTS" id="PR00035">
    <property type="entry name" value="HTHGNTR"/>
</dbReference>
<dbReference type="EMBL" id="AAPJ01000001">
    <property type="protein sequence ID" value="EAS51232.1"/>
    <property type="molecule type" value="Genomic_DNA"/>
</dbReference>
<protein>
    <submittedName>
        <fullName evidence="6">Possible transcriptional regulatory protein</fullName>
    </submittedName>
</protein>
<dbReference type="PANTHER" id="PTHR43537:SF44">
    <property type="entry name" value="GNTR FAMILY REGULATORY PROTEIN"/>
    <property type="match status" value="1"/>
</dbReference>
<name>Q1YMZ9_AURMS</name>
<organism evidence="6 7">
    <name type="scientific">Aurantimonas manganoxydans (strain ATCC BAA-1229 / DSM 21871 / SI85-9A1)</name>
    <dbReference type="NCBI Taxonomy" id="287752"/>
    <lineage>
        <taxon>Bacteria</taxon>
        <taxon>Pseudomonadati</taxon>
        <taxon>Pseudomonadota</taxon>
        <taxon>Alphaproteobacteria</taxon>
        <taxon>Hyphomicrobiales</taxon>
        <taxon>Aurantimonadaceae</taxon>
        <taxon>Aurantimonas</taxon>
    </lineage>
</organism>
<feature type="region of interest" description="Disordered" evidence="4">
    <location>
        <begin position="254"/>
        <end position="278"/>
    </location>
</feature>
<evidence type="ECO:0000256" key="3">
    <source>
        <dbReference type="ARBA" id="ARBA00023163"/>
    </source>
</evidence>
<dbReference type="InterPro" id="IPR036390">
    <property type="entry name" value="WH_DNA-bd_sf"/>
</dbReference>